<reference evidence="2 3" key="1">
    <citation type="submission" date="2014-11" db="EMBL/GenBank/DDBJ databases">
        <authorList>
            <person name="Urmite Genomes Urmite Genomes"/>
        </authorList>
    </citation>
    <scope>NUCLEOTIDE SEQUENCE [LARGE SCALE GENOMIC DNA]</scope>
    <source>
        <strain evidence="2 3">Oc5</strain>
    </source>
</reference>
<dbReference type="OrthoDB" id="1750748at2"/>
<accession>A0A0A1MPT4</accession>
<feature type="transmembrane region" description="Helical" evidence="1">
    <location>
        <begin position="138"/>
        <end position="158"/>
    </location>
</feature>
<feature type="transmembrane region" description="Helical" evidence="1">
    <location>
        <begin position="73"/>
        <end position="94"/>
    </location>
</feature>
<dbReference type="STRING" id="545501.BN997_01477"/>
<dbReference type="PANTHER" id="PTHR41307:SF1">
    <property type="entry name" value="MEMBRANE PROTEIN"/>
    <property type="match status" value="1"/>
</dbReference>
<proteinExistence type="predicted"/>
<evidence type="ECO:0000256" key="1">
    <source>
        <dbReference type="SAM" id="Phobius"/>
    </source>
</evidence>
<dbReference type="Proteomes" id="UP000040453">
    <property type="component" value="Unassembled WGS sequence"/>
</dbReference>
<dbReference type="AlphaFoldDB" id="A0A0A1MPT4"/>
<dbReference type="EMBL" id="CDGG01000001">
    <property type="protein sequence ID" value="CEI81642.1"/>
    <property type="molecule type" value="Genomic_DNA"/>
</dbReference>
<dbReference type="SUPFAM" id="SSF103473">
    <property type="entry name" value="MFS general substrate transporter"/>
    <property type="match status" value="1"/>
</dbReference>
<evidence type="ECO:0000313" key="3">
    <source>
        <dbReference type="Proteomes" id="UP000040453"/>
    </source>
</evidence>
<protein>
    <recommendedName>
        <fullName evidence="4">DUF1129 domain-containing protein</fullName>
    </recommendedName>
</protein>
<feature type="transmembrane region" description="Helical" evidence="1">
    <location>
        <begin position="106"/>
        <end position="126"/>
    </location>
</feature>
<keyword evidence="1" id="KW-0472">Membrane</keyword>
<keyword evidence="1" id="KW-1133">Transmembrane helix</keyword>
<dbReference type="InterPro" id="IPR036259">
    <property type="entry name" value="MFS_trans_sf"/>
</dbReference>
<gene>
    <name evidence="2" type="ORF">BN997_01477</name>
</gene>
<name>A0A0A1MPT4_9BACI</name>
<sequence>MLSKEAEKFLLNLRLELMSRGKKDKDIQEIEAELRDHLKEAEAHGQSVESITGGSVKDYIRSISEELPRDKGFIKYSILLLIYLLGVFIIPDLISGDFELNTSVILYNLAVLAIGTVGTIIIVKKIVTKYGDSKKTYISYGIFFSLFMASMVGAQFIIRNHPGIVIAESNQSVNLIIGAILLSIFIIVPLIMKQGFLALFTFLICLPEIIAKIVTGGGSPESESYVWISAIVFFVIAITAIGILIYTSKKEDKKTSN</sequence>
<feature type="transmembrane region" description="Helical" evidence="1">
    <location>
        <begin position="196"/>
        <end position="214"/>
    </location>
</feature>
<evidence type="ECO:0008006" key="4">
    <source>
        <dbReference type="Google" id="ProtNLM"/>
    </source>
</evidence>
<keyword evidence="3" id="KW-1185">Reference proteome</keyword>
<evidence type="ECO:0000313" key="2">
    <source>
        <dbReference type="EMBL" id="CEI81642.1"/>
    </source>
</evidence>
<feature type="transmembrane region" description="Helical" evidence="1">
    <location>
        <begin position="173"/>
        <end position="191"/>
    </location>
</feature>
<organism evidence="2 3">
    <name type="scientific">Oceanobacillus oncorhynchi</name>
    <dbReference type="NCBI Taxonomy" id="545501"/>
    <lineage>
        <taxon>Bacteria</taxon>
        <taxon>Bacillati</taxon>
        <taxon>Bacillota</taxon>
        <taxon>Bacilli</taxon>
        <taxon>Bacillales</taxon>
        <taxon>Bacillaceae</taxon>
        <taxon>Oceanobacillus</taxon>
    </lineage>
</organism>
<keyword evidence="1" id="KW-0812">Transmembrane</keyword>
<feature type="transmembrane region" description="Helical" evidence="1">
    <location>
        <begin position="226"/>
        <end position="247"/>
    </location>
</feature>
<dbReference type="RefSeq" id="WP_042530910.1">
    <property type="nucleotide sequence ID" value="NZ_CDGG01000001.1"/>
</dbReference>
<dbReference type="SUPFAM" id="SSF158560">
    <property type="entry name" value="BH3980-like"/>
    <property type="match status" value="1"/>
</dbReference>
<dbReference type="PANTHER" id="PTHR41307">
    <property type="entry name" value="MEMBRANE PROTEIN-RELATED"/>
    <property type="match status" value="1"/>
</dbReference>